<dbReference type="InterPro" id="IPR019594">
    <property type="entry name" value="Glu/Gly-bd"/>
</dbReference>
<feature type="transmembrane region" description="Helical" evidence="11">
    <location>
        <begin position="230"/>
        <end position="250"/>
    </location>
</feature>
<dbReference type="Proteomes" id="UP000699462">
    <property type="component" value="Unassembled WGS sequence"/>
</dbReference>
<keyword evidence="10" id="KW-0407">Ion channel</keyword>
<dbReference type="OrthoDB" id="9997229at2759"/>
<keyword evidence="9" id="KW-1071">Ligand-gated ion channel</keyword>
<dbReference type="InterPro" id="IPR015683">
    <property type="entry name" value="Ionotropic_Glu_rcpt"/>
</dbReference>
<keyword evidence="8" id="KW-0325">Glycoprotein</keyword>
<evidence type="ECO:0000256" key="7">
    <source>
        <dbReference type="ARBA" id="ARBA00023170"/>
    </source>
</evidence>
<organism evidence="13 14">
    <name type="scientific">Paragonimus westermani</name>
    <dbReference type="NCBI Taxonomy" id="34504"/>
    <lineage>
        <taxon>Eukaryota</taxon>
        <taxon>Metazoa</taxon>
        <taxon>Spiralia</taxon>
        <taxon>Lophotrochozoa</taxon>
        <taxon>Platyhelminthes</taxon>
        <taxon>Trematoda</taxon>
        <taxon>Digenea</taxon>
        <taxon>Plagiorchiida</taxon>
        <taxon>Troglotremata</taxon>
        <taxon>Troglotrematidae</taxon>
        <taxon>Paragonimus</taxon>
    </lineage>
</organism>
<evidence type="ECO:0000313" key="14">
    <source>
        <dbReference type="Proteomes" id="UP000699462"/>
    </source>
</evidence>
<keyword evidence="3 11" id="KW-0812">Transmembrane</keyword>
<evidence type="ECO:0000256" key="1">
    <source>
        <dbReference type="ARBA" id="ARBA00004141"/>
    </source>
</evidence>
<sequence length="381" mass="43726">MYTGKEEPWIMCDDVLDTGQLINATGMTVDLLNILKERFNFSEKKTVRYCHANFHFSYELYQSSDGKFGSLKADGRWTGLLGDLVAKGRSSIPQYELLMYFCRLSILRSYQRIELVAATLTITKERSQYFRFIGPFMDETVGILLRTPGSTTGLFQMLQPFKSHIWFLLFGSVVIVGFLLYTISRFSVWYQSRIGNSSEYQREDVRLSENMWSTIKSLLFQVPETYPSVASARTMLLSFWLLVLLTHVFWQADMTAYLTRNEQILPVNSLEELAEQNRIKPVLITGTATHDAFKDPNANRFYQLIYEKYKSQNIKIMSFSDAIRLVLNDSSYAVVAEQTALTYAVRKHCGELILLTNNGENRNLGFAASPKAVYVETLSKL</sequence>
<gene>
    <name evidence="13" type="ORF">P879_00544</name>
</gene>
<evidence type="ECO:0000256" key="8">
    <source>
        <dbReference type="ARBA" id="ARBA00023180"/>
    </source>
</evidence>
<accession>A0A8T0DWE0</accession>
<evidence type="ECO:0000256" key="3">
    <source>
        <dbReference type="ARBA" id="ARBA00022692"/>
    </source>
</evidence>
<dbReference type="Gene3D" id="1.10.287.70">
    <property type="match status" value="1"/>
</dbReference>
<dbReference type="SMART" id="SM00918">
    <property type="entry name" value="Lig_chan-Glu_bd"/>
    <property type="match status" value="1"/>
</dbReference>
<evidence type="ECO:0000256" key="4">
    <source>
        <dbReference type="ARBA" id="ARBA00022989"/>
    </source>
</evidence>
<dbReference type="SUPFAM" id="SSF53850">
    <property type="entry name" value="Periplasmic binding protein-like II"/>
    <property type="match status" value="1"/>
</dbReference>
<proteinExistence type="predicted"/>
<keyword evidence="6 11" id="KW-0472">Membrane</keyword>
<dbReference type="EMBL" id="JTDF01000194">
    <property type="protein sequence ID" value="KAF8572053.1"/>
    <property type="molecule type" value="Genomic_DNA"/>
</dbReference>
<feature type="transmembrane region" description="Helical" evidence="11">
    <location>
        <begin position="165"/>
        <end position="183"/>
    </location>
</feature>
<dbReference type="PANTHER" id="PTHR18966">
    <property type="entry name" value="IONOTROPIC GLUTAMATE RECEPTOR"/>
    <property type="match status" value="1"/>
</dbReference>
<reference evidence="13 14" key="1">
    <citation type="submission" date="2019-07" db="EMBL/GenBank/DDBJ databases">
        <title>Annotation for the trematode Paragonimus westermani.</title>
        <authorList>
            <person name="Choi Y.-J."/>
        </authorList>
    </citation>
    <scope>NUCLEOTIDE SEQUENCE [LARGE SCALE GENOMIC DNA]</scope>
    <source>
        <strain evidence="13">180907_Pwestermani</strain>
    </source>
</reference>
<evidence type="ECO:0000259" key="12">
    <source>
        <dbReference type="SMART" id="SM00918"/>
    </source>
</evidence>
<keyword evidence="5" id="KW-0406">Ion transport</keyword>
<keyword evidence="2" id="KW-0813">Transport</keyword>
<protein>
    <recommendedName>
        <fullName evidence="12">Ionotropic glutamate receptor L-glutamate and glycine-binding domain-containing protein</fullName>
    </recommendedName>
</protein>
<dbReference type="InterPro" id="IPR001320">
    <property type="entry name" value="Iontro_rcpt_C"/>
</dbReference>
<comment type="subcellular location">
    <subcellularLocation>
        <location evidence="1">Membrane</location>
        <topology evidence="1">Multi-pass membrane protein</topology>
    </subcellularLocation>
</comment>
<dbReference type="GO" id="GO:0016020">
    <property type="term" value="C:membrane"/>
    <property type="evidence" value="ECO:0007669"/>
    <property type="project" value="UniProtKB-SubCell"/>
</dbReference>
<keyword evidence="14" id="KW-1185">Reference proteome</keyword>
<evidence type="ECO:0000256" key="10">
    <source>
        <dbReference type="ARBA" id="ARBA00023303"/>
    </source>
</evidence>
<keyword evidence="7" id="KW-0675">Receptor</keyword>
<evidence type="ECO:0000256" key="11">
    <source>
        <dbReference type="SAM" id="Phobius"/>
    </source>
</evidence>
<dbReference type="GO" id="GO:0015276">
    <property type="term" value="F:ligand-gated monoatomic ion channel activity"/>
    <property type="evidence" value="ECO:0007669"/>
    <property type="project" value="InterPro"/>
</dbReference>
<comment type="caution">
    <text evidence="13">The sequence shown here is derived from an EMBL/GenBank/DDBJ whole genome shotgun (WGS) entry which is preliminary data.</text>
</comment>
<evidence type="ECO:0000313" key="13">
    <source>
        <dbReference type="EMBL" id="KAF8572053.1"/>
    </source>
</evidence>
<evidence type="ECO:0000256" key="2">
    <source>
        <dbReference type="ARBA" id="ARBA00022448"/>
    </source>
</evidence>
<keyword evidence="4 11" id="KW-1133">Transmembrane helix</keyword>
<dbReference type="Pfam" id="PF00060">
    <property type="entry name" value="Lig_chan"/>
    <property type="match status" value="1"/>
</dbReference>
<evidence type="ECO:0000256" key="5">
    <source>
        <dbReference type="ARBA" id="ARBA00023065"/>
    </source>
</evidence>
<dbReference type="AlphaFoldDB" id="A0A8T0DWE0"/>
<name>A0A8T0DWE0_9TREM</name>
<evidence type="ECO:0000256" key="9">
    <source>
        <dbReference type="ARBA" id="ARBA00023286"/>
    </source>
</evidence>
<dbReference type="Gene3D" id="3.40.190.10">
    <property type="entry name" value="Periplasmic binding protein-like II"/>
    <property type="match status" value="1"/>
</dbReference>
<feature type="domain" description="Ionotropic glutamate receptor L-glutamate and glycine-binding" evidence="12">
    <location>
        <begin position="8"/>
        <end position="86"/>
    </location>
</feature>
<evidence type="ECO:0000256" key="6">
    <source>
        <dbReference type="ARBA" id="ARBA00023136"/>
    </source>
</evidence>